<proteinExistence type="predicted"/>
<keyword evidence="2" id="KW-1185">Reference proteome</keyword>
<sequence length="434" mass="48018">MLTRQDNELMCRTNSGTGMGDAMRRFWLPVIQSSDMPRANGDPQTVELLGERFVVWRDEQGRPGVYAEGCLHRGASMQLARAEGDGLRCIYHGWKFAVDGTVLETPNVEDPKFRERIKGRTYPVREAGGIVWAYLGPQREEPPFPHRTFMDQPDAHRINACAVINANFVQVMEGLVDSSHLTVLHSSALAKTNDSDLDYAKKTSHMQFDAAPTIDADETDFGFHYAAIRESAGTRIARVTSFIAPCYIANANGDVFLAIVPVNDERCNLYHVWWDAEKRIGEEPLRGAQLTFVGLDEPTLRKYGMTTDTCNTPAAMSVANGYLQNRAQMRNGHFTGLAGITQEDAACSVSSGTIRDRSQEMLSTADIAISRLQRCLLTYARAARDQQPIMAVRADAGDAIGISAEIGPNEDWRSLVPHHRIVSTQGATRAGRNQ</sequence>
<protein>
    <submittedName>
        <fullName evidence="1">Rieske 2Fe-2S domain-containing protein</fullName>
    </submittedName>
</protein>
<evidence type="ECO:0000313" key="1">
    <source>
        <dbReference type="EMBL" id="GJH22505.1"/>
    </source>
</evidence>
<gene>
    <name evidence="1" type="ORF">CBA19CS22_38205</name>
</gene>
<comment type="caution">
    <text evidence="1">The sequence shown here is derived from an EMBL/GenBank/DDBJ whole genome shotgun (WGS) entry which is preliminary data.</text>
</comment>
<organism evidence="1 2">
    <name type="scientific">Caballeronia novacaledonica</name>
    <dbReference type="NCBI Taxonomy" id="1544861"/>
    <lineage>
        <taxon>Bacteria</taxon>
        <taxon>Pseudomonadati</taxon>
        <taxon>Pseudomonadota</taxon>
        <taxon>Betaproteobacteria</taxon>
        <taxon>Burkholderiales</taxon>
        <taxon>Burkholderiaceae</taxon>
        <taxon>Caballeronia</taxon>
    </lineage>
</organism>
<name>A0ACB5R589_9BURK</name>
<dbReference type="Proteomes" id="UP001055013">
    <property type="component" value="Unassembled WGS sequence"/>
</dbReference>
<accession>A0ACB5R589</accession>
<reference evidence="1" key="1">
    <citation type="submission" date="2021-09" db="EMBL/GenBank/DDBJ databases">
        <title>Isolation and characterization of 3-chlorobenzoate degrading bacteria from soils in Shizuoka.</title>
        <authorList>
            <person name="Ifat A."/>
            <person name="Ogawa N."/>
            <person name="Kimbara K."/>
            <person name="Moriuchi R."/>
            <person name="Dohra H."/>
            <person name="Shintani M."/>
        </authorList>
    </citation>
    <scope>NUCLEOTIDE SEQUENCE</scope>
    <source>
        <strain evidence="1">19CS2-2</strain>
    </source>
</reference>
<evidence type="ECO:0000313" key="2">
    <source>
        <dbReference type="Proteomes" id="UP001055013"/>
    </source>
</evidence>
<dbReference type="EMBL" id="BPUR01000042">
    <property type="protein sequence ID" value="GJH22505.1"/>
    <property type="molecule type" value="Genomic_DNA"/>
</dbReference>